<evidence type="ECO:0000313" key="3">
    <source>
        <dbReference type="Proteomes" id="UP001148786"/>
    </source>
</evidence>
<proteinExistence type="predicted"/>
<dbReference type="AlphaFoldDB" id="A0A9W8JV96"/>
<feature type="compositionally biased region" description="Low complexity" evidence="1">
    <location>
        <begin position="27"/>
        <end position="39"/>
    </location>
</feature>
<evidence type="ECO:0000313" key="2">
    <source>
        <dbReference type="EMBL" id="KAJ3484018.1"/>
    </source>
</evidence>
<feature type="region of interest" description="Disordered" evidence="1">
    <location>
        <begin position="149"/>
        <end position="168"/>
    </location>
</feature>
<feature type="region of interest" description="Disordered" evidence="1">
    <location>
        <begin position="1"/>
        <end position="114"/>
    </location>
</feature>
<comment type="caution">
    <text evidence="2">The sequence shown here is derived from an EMBL/GenBank/DDBJ whole genome shotgun (WGS) entry which is preliminary data.</text>
</comment>
<name>A0A9W8JV96_9AGAR</name>
<protein>
    <submittedName>
        <fullName evidence="2">Uncharacterized protein</fullName>
    </submittedName>
</protein>
<reference evidence="2" key="1">
    <citation type="submission" date="2022-07" db="EMBL/GenBank/DDBJ databases">
        <title>Genome Sequence of Agrocybe chaxingu.</title>
        <authorList>
            <person name="Buettner E."/>
        </authorList>
    </citation>
    <scope>NUCLEOTIDE SEQUENCE</scope>
    <source>
        <strain evidence="2">MP-N11</strain>
    </source>
</reference>
<dbReference type="OrthoDB" id="21124at2759"/>
<feature type="compositionally biased region" description="Basic residues" evidence="1">
    <location>
        <begin position="152"/>
        <end position="162"/>
    </location>
</feature>
<organism evidence="2 3">
    <name type="scientific">Agrocybe chaxingu</name>
    <dbReference type="NCBI Taxonomy" id="84603"/>
    <lineage>
        <taxon>Eukaryota</taxon>
        <taxon>Fungi</taxon>
        <taxon>Dikarya</taxon>
        <taxon>Basidiomycota</taxon>
        <taxon>Agaricomycotina</taxon>
        <taxon>Agaricomycetes</taxon>
        <taxon>Agaricomycetidae</taxon>
        <taxon>Agaricales</taxon>
        <taxon>Agaricineae</taxon>
        <taxon>Strophariaceae</taxon>
        <taxon>Agrocybe</taxon>
    </lineage>
</organism>
<dbReference type="EMBL" id="JANKHO010003378">
    <property type="protein sequence ID" value="KAJ3484018.1"/>
    <property type="molecule type" value="Genomic_DNA"/>
</dbReference>
<dbReference type="Gene3D" id="1.20.930.10">
    <property type="entry name" value="Conserved domain common to transcription factors TFIIS, elongin A, CRSP70"/>
    <property type="match status" value="1"/>
</dbReference>
<sequence>MYGRDLEREVFGGSESELSSDEDEEIQQQQQQQHQQQHQAPKPRAPKPREEYDSSGGDSEDDYVQERPGAGKTKKRTAKKARVDGGEPKALQRKRKRKQPVEVDLSELPPQQGAFLSSLAKVARSRTNDAVTPSDPASKLRLDMRIDEILKPKKANRPRKKKTNDEVLDTFADDEVARLREAMSNAAEEDIRSNQEKQPATAKLKFHFAASILSTLSAFLLSSLPHLHAPHPY</sequence>
<gene>
    <name evidence="2" type="ORF">NLJ89_g12015</name>
</gene>
<dbReference type="InterPro" id="IPR035441">
    <property type="entry name" value="TFIIS/LEDGF_dom_sf"/>
</dbReference>
<accession>A0A9W8JV96</accession>
<keyword evidence="3" id="KW-1185">Reference proteome</keyword>
<evidence type="ECO:0000256" key="1">
    <source>
        <dbReference type="SAM" id="MobiDB-lite"/>
    </source>
</evidence>
<feature type="compositionally biased region" description="Basic and acidic residues" evidence="1">
    <location>
        <begin position="1"/>
        <end position="10"/>
    </location>
</feature>
<dbReference type="Proteomes" id="UP001148786">
    <property type="component" value="Unassembled WGS sequence"/>
</dbReference>